<dbReference type="InterPro" id="IPR001249">
    <property type="entry name" value="AcCoA_biotinCC"/>
</dbReference>
<reference evidence="5 6" key="1">
    <citation type="submission" date="2016-10" db="EMBL/GenBank/DDBJ databases">
        <authorList>
            <person name="de Groot N.N."/>
        </authorList>
    </citation>
    <scope>NUCLEOTIDE SEQUENCE [LARGE SCALE GENOMIC DNA]</scope>
    <source>
        <strain evidence="5 6">YAD2003</strain>
    </source>
</reference>
<evidence type="ECO:0000256" key="3">
    <source>
        <dbReference type="RuleBase" id="RU364072"/>
    </source>
</evidence>
<dbReference type="UniPathway" id="UPA00094"/>
<keyword evidence="3" id="KW-0444">Lipid biosynthesis</keyword>
<dbReference type="FunFam" id="2.40.50.100:FF:000003">
    <property type="entry name" value="Acetyl-CoA carboxylase biotin carboxyl carrier protein"/>
    <property type="match status" value="1"/>
</dbReference>
<evidence type="ECO:0000256" key="2">
    <source>
        <dbReference type="ARBA" id="ARBA00023267"/>
    </source>
</evidence>
<keyword evidence="3" id="KW-0275">Fatty acid biosynthesis</keyword>
<keyword evidence="3" id="KW-0443">Lipid metabolism</keyword>
<name>A0A1H6KPY8_RUMFL</name>
<dbReference type="InterPro" id="IPR000089">
    <property type="entry name" value="Biotin_lipoyl"/>
</dbReference>
<dbReference type="AlphaFoldDB" id="A0A1H6KPY8"/>
<dbReference type="PRINTS" id="PR01071">
    <property type="entry name" value="ACOABIOTINCC"/>
</dbReference>
<dbReference type="RefSeq" id="WP_074718146.1">
    <property type="nucleotide sequence ID" value="NZ_FNWV01000011.1"/>
</dbReference>
<dbReference type="Gene3D" id="2.40.50.100">
    <property type="match status" value="1"/>
</dbReference>
<keyword evidence="3" id="KW-0276">Fatty acid metabolism</keyword>
<dbReference type="InterPro" id="IPR050709">
    <property type="entry name" value="Biotin_Carboxyl_Carrier/Decarb"/>
</dbReference>
<dbReference type="GO" id="GO:0003989">
    <property type="term" value="F:acetyl-CoA carboxylase activity"/>
    <property type="evidence" value="ECO:0007669"/>
    <property type="project" value="InterPro"/>
</dbReference>
<dbReference type="PROSITE" id="PS50968">
    <property type="entry name" value="BIOTINYL_LIPOYL"/>
    <property type="match status" value="1"/>
</dbReference>
<dbReference type="Pfam" id="PF00364">
    <property type="entry name" value="Biotin_lipoyl"/>
    <property type="match status" value="1"/>
</dbReference>
<dbReference type="PANTHER" id="PTHR45266">
    <property type="entry name" value="OXALOACETATE DECARBOXYLASE ALPHA CHAIN"/>
    <property type="match status" value="1"/>
</dbReference>
<dbReference type="SUPFAM" id="SSF51230">
    <property type="entry name" value="Single hybrid motif"/>
    <property type="match status" value="1"/>
</dbReference>
<gene>
    <name evidence="5" type="ORF">SAMN02910265_02623</name>
</gene>
<dbReference type="GO" id="GO:0009317">
    <property type="term" value="C:acetyl-CoA carboxylase complex"/>
    <property type="evidence" value="ECO:0007669"/>
    <property type="project" value="InterPro"/>
</dbReference>
<dbReference type="EMBL" id="FNWV01000011">
    <property type="protein sequence ID" value="SEH77504.1"/>
    <property type="molecule type" value="Genomic_DNA"/>
</dbReference>
<comment type="function">
    <text evidence="3">This protein is a component of the acetyl coenzyme A carboxylase complex; first, biotin carboxylase catalyzes the carboxylation of the carrier protein and then the transcarboxylase transfers the carboxyl group to form malonyl-CoA.</text>
</comment>
<dbReference type="Proteomes" id="UP000183190">
    <property type="component" value="Unassembled WGS sequence"/>
</dbReference>
<sequence length="157" mass="16908">MEKIYGQFDLETIEKLADIINKKELSELTISSGENTITIKGKKSIPAMPVPMIASAPAQSAPSVDSTLAASEASMAEEVSGKIVKSPIVGTFYSSPSPDKPPFVKTGDEVKKGDVIMIIESMKLMNEIQSEYDGVVEQILVSDGQAVEFDQPIMVIK</sequence>
<protein>
    <recommendedName>
        <fullName evidence="1 3">Biotin carboxyl carrier protein of acetyl-CoA carboxylase</fullName>
    </recommendedName>
</protein>
<dbReference type="InterPro" id="IPR011053">
    <property type="entry name" value="Single_hybrid_motif"/>
</dbReference>
<evidence type="ECO:0000259" key="4">
    <source>
        <dbReference type="PROSITE" id="PS50968"/>
    </source>
</evidence>
<dbReference type="PANTHER" id="PTHR45266:SF3">
    <property type="entry name" value="OXALOACETATE DECARBOXYLASE ALPHA CHAIN"/>
    <property type="match status" value="1"/>
</dbReference>
<dbReference type="GO" id="GO:0006633">
    <property type="term" value="P:fatty acid biosynthetic process"/>
    <property type="evidence" value="ECO:0007669"/>
    <property type="project" value="UniProtKB-UniPathway"/>
</dbReference>
<dbReference type="OrthoDB" id="9811735at2"/>
<organism evidence="5 6">
    <name type="scientific">Ruminococcus flavefaciens</name>
    <dbReference type="NCBI Taxonomy" id="1265"/>
    <lineage>
        <taxon>Bacteria</taxon>
        <taxon>Bacillati</taxon>
        <taxon>Bacillota</taxon>
        <taxon>Clostridia</taxon>
        <taxon>Eubacteriales</taxon>
        <taxon>Oscillospiraceae</taxon>
        <taxon>Ruminococcus</taxon>
    </lineage>
</organism>
<keyword evidence="2 3" id="KW-0092">Biotin</keyword>
<accession>A0A1H6KPY8</accession>
<evidence type="ECO:0000256" key="1">
    <source>
        <dbReference type="ARBA" id="ARBA00017562"/>
    </source>
</evidence>
<proteinExistence type="predicted"/>
<evidence type="ECO:0000313" key="6">
    <source>
        <dbReference type="Proteomes" id="UP000183190"/>
    </source>
</evidence>
<feature type="domain" description="Lipoyl-binding" evidence="4">
    <location>
        <begin position="81"/>
        <end position="157"/>
    </location>
</feature>
<evidence type="ECO:0000313" key="5">
    <source>
        <dbReference type="EMBL" id="SEH77504.1"/>
    </source>
</evidence>
<comment type="pathway">
    <text evidence="3">Lipid metabolism; fatty acid biosynthesis.</text>
</comment>
<dbReference type="CDD" id="cd06850">
    <property type="entry name" value="biotinyl_domain"/>
    <property type="match status" value="1"/>
</dbReference>
<dbReference type="NCBIfam" id="TIGR00531">
    <property type="entry name" value="BCCP"/>
    <property type="match status" value="1"/>
</dbReference>